<dbReference type="HOGENOM" id="CLU_007383_9_0_1"/>
<dbReference type="STRING" id="4533.J3KU33"/>
<evidence type="ECO:0000256" key="1">
    <source>
        <dbReference type="ARBA" id="ARBA00023002"/>
    </source>
</evidence>
<dbReference type="CDD" id="cd08958">
    <property type="entry name" value="FR_SDR_e"/>
    <property type="match status" value="1"/>
</dbReference>
<dbReference type="FunFam" id="3.40.50.720:FF:000085">
    <property type="entry name" value="Dihydroflavonol reductase"/>
    <property type="match status" value="1"/>
</dbReference>
<dbReference type="Gene3D" id="3.40.50.720">
    <property type="entry name" value="NAD(P)-binding Rossmann-like Domain"/>
    <property type="match status" value="1"/>
</dbReference>
<organism evidence="3">
    <name type="scientific">Oryza brachyantha</name>
    <name type="common">malo sina</name>
    <dbReference type="NCBI Taxonomy" id="4533"/>
    <lineage>
        <taxon>Eukaryota</taxon>
        <taxon>Viridiplantae</taxon>
        <taxon>Streptophyta</taxon>
        <taxon>Embryophyta</taxon>
        <taxon>Tracheophyta</taxon>
        <taxon>Spermatophyta</taxon>
        <taxon>Magnoliopsida</taxon>
        <taxon>Liliopsida</taxon>
        <taxon>Poales</taxon>
        <taxon>Poaceae</taxon>
        <taxon>BOP clade</taxon>
        <taxon>Oryzoideae</taxon>
        <taxon>Oryzeae</taxon>
        <taxon>Oryzinae</taxon>
        <taxon>Oryza</taxon>
    </lineage>
</organism>
<evidence type="ECO:0000259" key="2">
    <source>
        <dbReference type="Pfam" id="PF01370"/>
    </source>
</evidence>
<dbReference type="Pfam" id="PF01370">
    <property type="entry name" value="Epimerase"/>
    <property type="match status" value="1"/>
</dbReference>
<dbReference type="OMA" id="HPSANWA"/>
<dbReference type="OrthoDB" id="2735536at2759"/>
<sequence length="355" mass="38612">MSSSPVGEGAERKKVCVTGGSGYIASALVKFLLEKGYAVNTTVRNPDEEEKTSHLKDLQAIGPLNIFRADLNEEGSFDGAVAGCVFVFLVAAPVLVDSDNLQEDITETNVRGTLNVMRSCVRAKTTVKRVILTSSDSAAIYNATAMQGNDGHIVDEQSWSDINYLETLNHTYADWARAYAAGKVRSEEAARRVTRENHMSLVTVLPTLVVGAAPATKGFTTGALVLSLLTGDETMMEMLMYNQQLTGDTMPLVHVRDICRAQVFLAERSESPAPGERYICCGVNTTVARLARFLAGKFPQYDVKTDGFGDVAEDPKILLSSEKLVKAGFEFERKNLDEMFDDAVEYGKALGILPC</sequence>
<dbReference type="InterPro" id="IPR036291">
    <property type="entry name" value="NAD(P)-bd_dom_sf"/>
</dbReference>
<proteinExistence type="predicted"/>
<dbReference type="GO" id="GO:0016616">
    <property type="term" value="F:oxidoreductase activity, acting on the CH-OH group of donors, NAD or NADP as acceptor"/>
    <property type="evidence" value="ECO:0007669"/>
    <property type="project" value="TreeGrafter"/>
</dbReference>
<accession>J3KU33</accession>
<keyword evidence="4" id="KW-1185">Reference proteome</keyword>
<evidence type="ECO:0000313" key="3">
    <source>
        <dbReference type="EnsemblPlants" id="OB0039G10070.1"/>
    </source>
</evidence>
<feature type="domain" description="NAD-dependent epimerase/dehydratase" evidence="2">
    <location>
        <begin position="15"/>
        <end position="279"/>
    </location>
</feature>
<dbReference type="eggNOG" id="KOG1502">
    <property type="taxonomic scope" value="Eukaryota"/>
</dbReference>
<dbReference type="SUPFAM" id="SSF51735">
    <property type="entry name" value="NAD(P)-binding Rossmann-fold domains"/>
    <property type="match status" value="1"/>
</dbReference>
<evidence type="ECO:0000313" key="4">
    <source>
        <dbReference type="Proteomes" id="UP000006038"/>
    </source>
</evidence>
<dbReference type="AlphaFoldDB" id="J3KU33"/>
<reference evidence="3" key="1">
    <citation type="submission" date="2015-06" db="UniProtKB">
        <authorList>
            <consortium name="EnsemblPlants"/>
        </authorList>
    </citation>
    <scope>IDENTIFICATION</scope>
</reference>
<dbReference type="Gramene" id="OB0039G10070.1">
    <property type="protein sequence ID" value="OB0039G10070.1"/>
    <property type="gene ID" value="OB0039G10070"/>
</dbReference>
<dbReference type="PANTHER" id="PTHR10366">
    <property type="entry name" value="NAD DEPENDENT EPIMERASE/DEHYDRATASE"/>
    <property type="match status" value="1"/>
</dbReference>
<protein>
    <recommendedName>
        <fullName evidence="2">NAD-dependent epimerase/dehydratase domain-containing protein</fullName>
    </recommendedName>
</protein>
<dbReference type="PANTHER" id="PTHR10366:SF727">
    <property type="entry name" value="OS10G0477900 PROTEIN"/>
    <property type="match status" value="1"/>
</dbReference>
<name>J3KU33_ORYBR</name>
<dbReference type="EnsemblPlants" id="OB0039G10070.1">
    <property type="protein sequence ID" value="OB0039G10070.1"/>
    <property type="gene ID" value="OB0039G10070"/>
</dbReference>
<keyword evidence="1" id="KW-0560">Oxidoreductase</keyword>
<dbReference type="InterPro" id="IPR001509">
    <property type="entry name" value="Epimerase_deHydtase"/>
</dbReference>
<dbReference type="Proteomes" id="UP000006038">
    <property type="component" value="Unassembled WGS sequence"/>
</dbReference>
<dbReference type="InterPro" id="IPR050425">
    <property type="entry name" value="NAD(P)_dehydrat-like"/>
</dbReference>